<dbReference type="SMART" id="SM01321">
    <property type="entry name" value="Y1_Tnp"/>
    <property type="match status" value="1"/>
</dbReference>
<dbReference type="NCBIfam" id="NF033573">
    <property type="entry name" value="transpos_IS200"/>
    <property type="match status" value="1"/>
</dbReference>
<dbReference type="PANTHER" id="PTHR33360">
    <property type="entry name" value="TRANSPOSASE FOR INSERTION SEQUENCE ELEMENT IS200"/>
    <property type="match status" value="1"/>
</dbReference>
<dbReference type="Proteomes" id="UP000270036">
    <property type="component" value="Chromosome"/>
</dbReference>
<dbReference type="RefSeq" id="WP_034716302.1">
    <property type="nucleotide sequence ID" value="NZ_FOIX01000002.1"/>
</dbReference>
<name>A0A3S4UQ16_9FLAO</name>
<dbReference type="AlphaFoldDB" id="A0A3S4UQ16"/>
<dbReference type="Gene3D" id="3.30.70.1290">
    <property type="entry name" value="Transposase IS200-like"/>
    <property type="match status" value="1"/>
</dbReference>
<dbReference type="GO" id="GO:0006313">
    <property type="term" value="P:DNA transposition"/>
    <property type="evidence" value="ECO:0007669"/>
    <property type="project" value="InterPro"/>
</dbReference>
<dbReference type="PANTHER" id="PTHR33360:SF2">
    <property type="entry name" value="TRANSPOSASE FOR INSERTION SEQUENCE ELEMENT IS200"/>
    <property type="match status" value="1"/>
</dbReference>
<dbReference type="Proteomes" id="UP000028349">
    <property type="component" value="Unassembled WGS sequence"/>
</dbReference>
<dbReference type="STRING" id="266748.HY04_01110"/>
<evidence type="ECO:0000313" key="5">
    <source>
        <dbReference type="Proteomes" id="UP000270036"/>
    </source>
</evidence>
<dbReference type="GO" id="GO:0003677">
    <property type="term" value="F:DNA binding"/>
    <property type="evidence" value="ECO:0007669"/>
    <property type="project" value="InterPro"/>
</dbReference>
<sequence>MSTYTQIYYHIVFSTKHRKPNINSDHEEELYKYIWGIIKNKKCKLYRINGMPDHLHIFTSLHPTVRLSDLVKDIKVASNIWMKQSGLFPAFEEWQEGYGAFTYCIRDKEMIITYIKNQKKHHHAEDFESEYRRLLLENEIEFDEKYFL</sequence>
<gene>
    <name evidence="2" type="ORF">HY04_01110</name>
    <name evidence="3" type="ORF">NCTC13489_00404</name>
</gene>
<reference evidence="2 4" key="1">
    <citation type="submission" date="2014-07" db="EMBL/GenBank/DDBJ databases">
        <authorList>
            <person name="Pisani N.G."/>
            <person name="Newman J.D."/>
        </authorList>
    </citation>
    <scope>NUCLEOTIDE SEQUENCE [LARGE SCALE GENOMIC DNA]</scope>
    <source>
        <strain evidence="2 4">LMG 24720</strain>
    </source>
</reference>
<reference evidence="3 5" key="2">
    <citation type="submission" date="2018-12" db="EMBL/GenBank/DDBJ databases">
        <authorList>
            <consortium name="Pathogen Informatics"/>
        </authorList>
    </citation>
    <scope>NUCLEOTIDE SEQUENCE [LARGE SCALE GENOMIC DNA]</scope>
    <source>
        <strain evidence="3 5">NCTC13489</strain>
    </source>
</reference>
<organism evidence="3 5">
    <name type="scientific">Kaistella antarctica</name>
    <dbReference type="NCBI Taxonomy" id="266748"/>
    <lineage>
        <taxon>Bacteria</taxon>
        <taxon>Pseudomonadati</taxon>
        <taxon>Bacteroidota</taxon>
        <taxon>Flavobacteriia</taxon>
        <taxon>Flavobacteriales</taxon>
        <taxon>Weeksellaceae</taxon>
        <taxon>Chryseobacterium group</taxon>
        <taxon>Kaistella</taxon>
    </lineage>
</organism>
<dbReference type="Pfam" id="PF01797">
    <property type="entry name" value="Y1_Tnp"/>
    <property type="match status" value="1"/>
</dbReference>
<keyword evidence="4" id="KW-1185">Reference proteome</keyword>
<dbReference type="InterPro" id="IPR036515">
    <property type="entry name" value="Transposase_17_sf"/>
</dbReference>
<evidence type="ECO:0000313" key="2">
    <source>
        <dbReference type="EMBL" id="KEY19856.1"/>
    </source>
</evidence>
<accession>A0A3S4UQ16</accession>
<dbReference type="SUPFAM" id="SSF143422">
    <property type="entry name" value="Transposase IS200-like"/>
    <property type="match status" value="1"/>
</dbReference>
<feature type="domain" description="Transposase IS200-like" evidence="1">
    <location>
        <begin position="4"/>
        <end position="118"/>
    </location>
</feature>
<evidence type="ECO:0000259" key="1">
    <source>
        <dbReference type="SMART" id="SM01321"/>
    </source>
</evidence>
<dbReference type="EMBL" id="LR134441">
    <property type="protein sequence ID" value="VEH96296.1"/>
    <property type="molecule type" value="Genomic_DNA"/>
</dbReference>
<evidence type="ECO:0000313" key="4">
    <source>
        <dbReference type="Proteomes" id="UP000028349"/>
    </source>
</evidence>
<dbReference type="GO" id="GO:0004803">
    <property type="term" value="F:transposase activity"/>
    <property type="evidence" value="ECO:0007669"/>
    <property type="project" value="InterPro"/>
</dbReference>
<proteinExistence type="predicted"/>
<evidence type="ECO:0000313" key="3">
    <source>
        <dbReference type="EMBL" id="VEH96296.1"/>
    </source>
</evidence>
<dbReference type="KEGG" id="cant:NCTC13489_00404"/>
<dbReference type="InterPro" id="IPR002686">
    <property type="entry name" value="Transposase_17"/>
</dbReference>
<protein>
    <submittedName>
        <fullName evidence="2 3">Transposase</fullName>
    </submittedName>
</protein>
<dbReference type="EMBL" id="JPEP01000001">
    <property type="protein sequence ID" value="KEY19856.1"/>
    <property type="molecule type" value="Genomic_DNA"/>
</dbReference>
<dbReference type="OrthoDB" id="9797997at2"/>